<accession>A0A078IH65</accession>
<evidence type="ECO:0000313" key="1">
    <source>
        <dbReference type="EMBL" id="CDY48468.1"/>
    </source>
</evidence>
<organism evidence="1 2">
    <name type="scientific">Brassica napus</name>
    <name type="common">Rape</name>
    <dbReference type="NCBI Taxonomy" id="3708"/>
    <lineage>
        <taxon>Eukaryota</taxon>
        <taxon>Viridiplantae</taxon>
        <taxon>Streptophyta</taxon>
        <taxon>Embryophyta</taxon>
        <taxon>Tracheophyta</taxon>
        <taxon>Spermatophyta</taxon>
        <taxon>Magnoliopsida</taxon>
        <taxon>eudicotyledons</taxon>
        <taxon>Gunneridae</taxon>
        <taxon>Pentapetalae</taxon>
        <taxon>rosids</taxon>
        <taxon>malvids</taxon>
        <taxon>Brassicales</taxon>
        <taxon>Brassicaceae</taxon>
        <taxon>Brassiceae</taxon>
        <taxon>Brassica</taxon>
    </lineage>
</organism>
<reference evidence="1 2" key="1">
    <citation type="journal article" date="2014" name="Science">
        <title>Plant genetics. Early allopolyploid evolution in the post-Neolithic Brassica napus oilseed genome.</title>
        <authorList>
            <person name="Chalhoub B."/>
            <person name="Denoeud F."/>
            <person name="Liu S."/>
            <person name="Parkin I.A."/>
            <person name="Tang H."/>
            <person name="Wang X."/>
            <person name="Chiquet J."/>
            <person name="Belcram H."/>
            <person name="Tong C."/>
            <person name="Samans B."/>
            <person name="Correa M."/>
            <person name="Da Silva C."/>
            <person name="Just J."/>
            <person name="Falentin C."/>
            <person name="Koh C.S."/>
            <person name="Le Clainche I."/>
            <person name="Bernard M."/>
            <person name="Bento P."/>
            <person name="Noel B."/>
            <person name="Labadie K."/>
            <person name="Alberti A."/>
            <person name="Charles M."/>
            <person name="Arnaud D."/>
            <person name="Guo H."/>
            <person name="Daviaud C."/>
            <person name="Alamery S."/>
            <person name="Jabbari K."/>
            <person name="Zhao M."/>
            <person name="Edger P.P."/>
            <person name="Chelaifa H."/>
            <person name="Tack D."/>
            <person name="Lassalle G."/>
            <person name="Mestiri I."/>
            <person name="Schnel N."/>
            <person name="Le Paslier M.C."/>
            <person name="Fan G."/>
            <person name="Renault V."/>
            <person name="Bayer P.E."/>
            <person name="Golicz A.A."/>
            <person name="Manoli S."/>
            <person name="Lee T.H."/>
            <person name="Thi V.H."/>
            <person name="Chalabi S."/>
            <person name="Hu Q."/>
            <person name="Fan C."/>
            <person name="Tollenaere R."/>
            <person name="Lu Y."/>
            <person name="Battail C."/>
            <person name="Shen J."/>
            <person name="Sidebottom C.H."/>
            <person name="Wang X."/>
            <person name="Canaguier A."/>
            <person name="Chauveau A."/>
            <person name="Berard A."/>
            <person name="Deniot G."/>
            <person name="Guan M."/>
            <person name="Liu Z."/>
            <person name="Sun F."/>
            <person name="Lim Y.P."/>
            <person name="Lyons E."/>
            <person name="Town C.D."/>
            <person name="Bancroft I."/>
            <person name="Wang X."/>
            <person name="Meng J."/>
            <person name="Ma J."/>
            <person name="Pires J.C."/>
            <person name="King G.J."/>
            <person name="Brunel D."/>
            <person name="Delourme R."/>
            <person name="Renard M."/>
            <person name="Aury J.M."/>
            <person name="Adams K.L."/>
            <person name="Batley J."/>
            <person name="Snowdon R.J."/>
            <person name="Tost J."/>
            <person name="Edwards D."/>
            <person name="Zhou Y."/>
            <person name="Hua W."/>
            <person name="Sharpe A.G."/>
            <person name="Paterson A.H."/>
            <person name="Guan C."/>
            <person name="Wincker P."/>
        </authorList>
    </citation>
    <scope>NUCLEOTIDE SEQUENCE [LARGE SCALE GENOMIC DNA]</scope>
    <source>
        <strain evidence="2">cv. Darmor-bzh</strain>
    </source>
</reference>
<dbReference type="AlphaFoldDB" id="A0A078IH65"/>
<dbReference type="Proteomes" id="UP000028999">
    <property type="component" value="Unassembled WGS sequence"/>
</dbReference>
<protein>
    <submittedName>
        <fullName evidence="1">BnaC05g13280D protein</fullName>
    </submittedName>
</protein>
<proteinExistence type="predicted"/>
<keyword evidence="2" id="KW-1185">Reference proteome</keyword>
<dbReference type="PaxDb" id="3708-A0A078IH65"/>
<sequence length="23" mass="2696">MDSEIPHSFWKPGAKLRVEHPSF</sequence>
<dbReference type="Gramene" id="CDY48468">
    <property type="protein sequence ID" value="CDY48468"/>
    <property type="gene ID" value="GSBRNA2T00091158001"/>
</dbReference>
<dbReference type="EMBL" id="LK032775">
    <property type="protein sequence ID" value="CDY48468.1"/>
    <property type="molecule type" value="Genomic_DNA"/>
</dbReference>
<gene>
    <name evidence="1" type="primary">BnaC05g13280D</name>
    <name evidence="1" type="ORF">GSBRNA2T00091158001</name>
</gene>
<evidence type="ECO:0000313" key="2">
    <source>
        <dbReference type="Proteomes" id="UP000028999"/>
    </source>
</evidence>
<name>A0A078IH65_BRANA</name>